<gene>
    <name evidence="2" type="ORF">TSPGSL018_4650</name>
</gene>
<feature type="non-terminal residue" evidence="2">
    <location>
        <position position="92"/>
    </location>
</feature>
<sequence length="92" mass="8945">GGEGSRGRSLAVVAGDRGMQGGPKNIGPGGTEGAERWAGRTGGLGGRGTASPGDKAKGEGGALGRAVGTLGLRCLSPALSLCRGHKRPFPPP</sequence>
<feature type="non-terminal residue" evidence="2">
    <location>
        <position position="1"/>
    </location>
</feature>
<accession>A0A061RB96</accession>
<evidence type="ECO:0000313" key="2">
    <source>
        <dbReference type="EMBL" id="JAC70212.1"/>
    </source>
</evidence>
<proteinExistence type="predicted"/>
<reference evidence="2" key="1">
    <citation type="submission" date="2014-05" db="EMBL/GenBank/DDBJ databases">
        <title>The transcriptome of the halophilic microalga Tetraselmis sp. GSL018 isolated from the Great Salt Lake, Utah.</title>
        <authorList>
            <person name="Jinkerson R.E."/>
            <person name="D'Adamo S."/>
            <person name="Posewitz M.C."/>
        </authorList>
    </citation>
    <scope>NUCLEOTIDE SEQUENCE</scope>
    <source>
        <strain evidence="2">GSL018</strain>
    </source>
</reference>
<dbReference type="AlphaFoldDB" id="A0A061RB96"/>
<evidence type="ECO:0000256" key="1">
    <source>
        <dbReference type="SAM" id="MobiDB-lite"/>
    </source>
</evidence>
<name>A0A061RB96_9CHLO</name>
<organism evidence="2">
    <name type="scientific">Tetraselmis sp. GSL018</name>
    <dbReference type="NCBI Taxonomy" id="582737"/>
    <lineage>
        <taxon>Eukaryota</taxon>
        <taxon>Viridiplantae</taxon>
        <taxon>Chlorophyta</taxon>
        <taxon>core chlorophytes</taxon>
        <taxon>Chlorodendrophyceae</taxon>
        <taxon>Chlorodendrales</taxon>
        <taxon>Chlorodendraceae</taxon>
        <taxon>Tetraselmis</taxon>
    </lineage>
</organism>
<dbReference type="EMBL" id="GBEZ01015999">
    <property type="protein sequence ID" value="JAC70212.1"/>
    <property type="molecule type" value="Transcribed_RNA"/>
</dbReference>
<protein>
    <submittedName>
        <fullName evidence="2">Uncharacterized protein</fullName>
    </submittedName>
</protein>
<feature type="region of interest" description="Disordered" evidence="1">
    <location>
        <begin position="1"/>
        <end position="60"/>
    </location>
</feature>